<dbReference type="EMBL" id="JBHTHZ010000014">
    <property type="protein sequence ID" value="MFD0795799.1"/>
    <property type="molecule type" value="Genomic_DNA"/>
</dbReference>
<organism evidence="2 3">
    <name type="scientific">Mucilaginibacter litoreus</name>
    <dbReference type="NCBI Taxonomy" id="1048221"/>
    <lineage>
        <taxon>Bacteria</taxon>
        <taxon>Pseudomonadati</taxon>
        <taxon>Bacteroidota</taxon>
        <taxon>Sphingobacteriia</taxon>
        <taxon>Sphingobacteriales</taxon>
        <taxon>Sphingobacteriaceae</taxon>
        <taxon>Mucilaginibacter</taxon>
    </lineage>
</organism>
<reference evidence="3" key="1">
    <citation type="journal article" date="2019" name="Int. J. Syst. Evol. Microbiol.">
        <title>The Global Catalogue of Microorganisms (GCM) 10K type strain sequencing project: providing services to taxonomists for standard genome sequencing and annotation.</title>
        <authorList>
            <consortium name="The Broad Institute Genomics Platform"/>
            <consortium name="The Broad Institute Genome Sequencing Center for Infectious Disease"/>
            <person name="Wu L."/>
            <person name="Ma J."/>
        </authorList>
    </citation>
    <scope>NUCLEOTIDE SEQUENCE [LARGE SCALE GENOMIC DNA]</scope>
    <source>
        <strain evidence="3">CCUG 61484</strain>
    </source>
</reference>
<dbReference type="RefSeq" id="WP_377118549.1">
    <property type="nucleotide sequence ID" value="NZ_JBHTHZ010000014.1"/>
</dbReference>
<dbReference type="Pfam" id="PF00535">
    <property type="entry name" value="Glycos_transf_2"/>
    <property type="match status" value="1"/>
</dbReference>
<proteinExistence type="predicted"/>
<accession>A0ABW3AZK5</accession>
<gene>
    <name evidence="2" type="ORF">ACFQZX_19410</name>
</gene>
<dbReference type="InterPro" id="IPR029044">
    <property type="entry name" value="Nucleotide-diphossugar_trans"/>
</dbReference>
<dbReference type="Gene3D" id="3.90.550.10">
    <property type="entry name" value="Spore Coat Polysaccharide Biosynthesis Protein SpsA, Chain A"/>
    <property type="match status" value="1"/>
</dbReference>
<keyword evidence="3" id="KW-1185">Reference proteome</keyword>
<name>A0ABW3AZK5_9SPHI</name>
<keyword evidence="2" id="KW-0808">Transferase</keyword>
<evidence type="ECO:0000313" key="3">
    <source>
        <dbReference type="Proteomes" id="UP001597010"/>
    </source>
</evidence>
<evidence type="ECO:0000259" key="1">
    <source>
        <dbReference type="Pfam" id="PF00535"/>
    </source>
</evidence>
<dbReference type="InterPro" id="IPR001173">
    <property type="entry name" value="Glyco_trans_2-like"/>
</dbReference>
<dbReference type="EC" id="2.4.-.-" evidence="2"/>
<protein>
    <submittedName>
        <fullName evidence="2">Glycosyltransferase</fullName>
        <ecNumber evidence="2">2.4.-.-</ecNumber>
    </submittedName>
</protein>
<sequence length="216" mass="25663">MALNIFTFFVSITYGVTVCNEHAELDKLLECLVDNINFNDEIIVLQDVTKKDAATTAVIQKYGGKIKHVEAKLDNDFASFKNLLIKHAKSKYLFQIDADELPKVYLLKNLKRKLFKKRDFDCFLIPRINIVNGYTNEHREKWNWNVNPEGYINFPDYQPRVVRLNGKIRWKNKVHEVFTGYKNQYFIADKNYRMCLLHIKDIDRQQRQNDFYDTLV</sequence>
<comment type="caution">
    <text evidence="2">The sequence shown here is derived from an EMBL/GenBank/DDBJ whole genome shotgun (WGS) entry which is preliminary data.</text>
</comment>
<evidence type="ECO:0000313" key="2">
    <source>
        <dbReference type="EMBL" id="MFD0795799.1"/>
    </source>
</evidence>
<keyword evidence="2" id="KW-0328">Glycosyltransferase</keyword>
<feature type="domain" description="Glycosyltransferase 2-like" evidence="1">
    <location>
        <begin position="16"/>
        <end position="147"/>
    </location>
</feature>
<dbReference type="Proteomes" id="UP001597010">
    <property type="component" value="Unassembled WGS sequence"/>
</dbReference>
<dbReference type="GO" id="GO:0016757">
    <property type="term" value="F:glycosyltransferase activity"/>
    <property type="evidence" value="ECO:0007669"/>
    <property type="project" value="UniProtKB-KW"/>
</dbReference>
<dbReference type="SUPFAM" id="SSF53448">
    <property type="entry name" value="Nucleotide-diphospho-sugar transferases"/>
    <property type="match status" value="1"/>
</dbReference>